<dbReference type="Pfam" id="PF01208">
    <property type="entry name" value="URO-D"/>
    <property type="match status" value="1"/>
</dbReference>
<gene>
    <name evidence="2" type="ORF">SBF1_1590025</name>
</gene>
<dbReference type="InterPro" id="IPR038071">
    <property type="entry name" value="UROD/MetE-like_sf"/>
</dbReference>
<evidence type="ECO:0000259" key="1">
    <source>
        <dbReference type="Pfam" id="PF01208"/>
    </source>
</evidence>
<dbReference type="SUPFAM" id="SSF51726">
    <property type="entry name" value="UROD/MetE-like"/>
    <property type="match status" value="1"/>
</dbReference>
<evidence type="ECO:0000313" key="2">
    <source>
        <dbReference type="EMBL" id="SPF36166.1"/>
    </source>
</evidence>
<accession>A0A2U3K946</accession>
<dbReference type="Proteomes" id="UP000238916">
    <property type="component" value="Unassembled WGS sequence"/>
</dbReference>
<dbReference type="InterPro" id="IPR000257">
    <property type="entry name" value="Uroporphyrinogen_deCOase"/>
</dbReference>
<reference evidence="3" key="1">
    <citation type="submission" date="2018-02" db="EMBL/GenBank/DDBJ databases">
        <authorList>
            <person name="Hausmann B."/>
        </authorList>
    </citation>
    <scope>NUCLEOTIDE SEQUENCE [LARGE SCALE GENOMIC DNA]</scope>
    <source>
        <strain evidence="3">Peat soil MAG SbF1</strain>
    </source>
</reference>
<organism evidence="2 3">
    <name type="scientific">Candidatus Desulfosporosinus infrequens</name>
    <dbReference type="NCBI Taxonomy" id="2043169"/>
    <lineage>
        <taxon>Bacteria</taxon>
        <taxon>Bacillati</taxon>
        <taxon>Bacillota</taxon>
        <taxon>Clostridia</taxon>
        <taxon>Eubacteriales</taxon>
        <taxon>Desulfitobacteriaceae</taxon>
        <taxon>Desulfosporosinus</taxon>
    </lineage>
</organism>
<dbReference type="AlphaFoldDB" id="A0A2U3K946"/>
<dbReference type="EMBL" id="OMOF01000067">
    <property type="protein sequence ID" value="SPF36166.1"/>
    <property type="molecule type" value="Genomic_DNA"/>
</dbReference>
<proteinExistence type="predicted"/>
<sequence>MTKIERILAAIRFERVDRIPKGEFYLEDGFVAELLGLKENVTFRDRVEACEVCGLDALAFSPSSSLREKDRIWDDLKQWRAETDFFIFALIDGPFQGTAKLFPSFTDFLLAIARRDPILPALVTEAVASSVELGLNALSAGANGIIIADDIAYQGGTLISPAALRKYFFPNLTELVEVLRAPTAPIFFHADGDLSLVLSDIINSGVDGLHSLDFSSLTDIANVRVATENILCLMGGYDLGWFSEENRTEKASELLAAASGGSGYIFGSSAGILGGELPVQQVTEVYQYVSNLGNTHRDM</sequence>
<dbReference type="Gene3D" id="3.20.20.210">
    <property type="match status" value="1"/>
</dbReference>
<name>A0A2U3K946_9FIRM</name>
<protein>
    <submittedName>
        <fullName evidence="2">Uroporphyrinogen decarboxylase (URO-D)</fullName>
    </submittedName>
</protein>
<dbReference type="GO" id="GO:0004853">
    <property type="term" value="F:uroporphyrinogen decarboxylase activity"/>
    <property type="evidence" value="ECO:0007669"/>
    <property type="project" value="InterPro"/>
</dbReference>
<dbReference type="OrthoDB" id="5502042at2"/>
<evidence type="ECO:0000313" key="3">
    <source>
        <dbReference type="Proteomes" id="UP000238916"/>
    </source>
</evidence>
<dbReference type="GO" id="GO:0006779">
    <property type="term" value="P:porphyrin-containing compound biosynthetic process"/>
    <property type="evidence" value="ECO:0007669"/>
    <property type="project" value="InterPro"/>
</dbReference>
<feature type="domain" description="Uroporphyrinogen decarboxylase (URO-D)" evidence="1">
    <location>
        <begin position="87"/>
        <end position="289"/>
    </location>
</feature>